<dbReference type="InterPro" id="IPR051126">
    <property type="entry name" value="Thiosulfate_sulfurtransferase"/>
</dbReference>
<feature type="domain" description="Rhodanese" evidence="3">
    <location>
        <begin position="44"/>
        <end position="152"/>
    </location>
</feature>
<evidence type="ECO:0000313" key="4">
    <source>
        <dbReference type="EMBL" id="MCA0133659.1"/>
    </source>
</evidence>
<sequence>MSWKISYILLTFVLCSCAKDKISAKTNTDPKSLIEAHEVQSLYKLQDIKLIDFRTETEYNNGHIPGAQNLWRTDIENKSYPYKGIMASKTQIEALFSELGVSNKDDIIIYDDRGMCEATRLWWILENYGFKNIKLLNGGFSAWKAIDGQVDTITPVFDKTNFKLSESPEMHLYISKEQLKELLNSRIKIVDTRSKNEYLGKFAKTGANRPGRIPGSIHLDWADLINFHGDKRLKPINELERIVSKLNINKNDSIVLYCHSGVRSAHTTFVLRQILGYKNVMNYDGSWTEWSYYNELPFENDYVAINKN</sequence>
<accession>A0ABS7XW80</accession>
<dbReference type="InterPro" id="IPR001763">
    <property type="entry name" value="Rhodanese-like_dom"/>
</dbReference>
<dbReference type="PROSITE" id="PS00380">
    <property type="entry name" value="RHODANESE_1"/>
    <property type="match status" value="1"/>
</dbReference>
<dbReference type="RefSeq" id="WP_224531093.1">
    <property type="nucleotide sequence ID" value="NZ_JAIUJR010000010.1"/>
</dbReference>
<evidence type="ECO:0000256" key="2">
    <source>
        <dbReference type="RuleBase" id="RU000507"/>
    </source>
</evidence>
<dbReference type="PROSITE" id="PS00683">
    <property type="entry name" value="RHODANESE_2"/>
    <property type="match status" value="1"/>
</dbReference>
<dbReference type="PROSITE" id="PS50206">
    <property type="entry name" value="RHODANESE_3"/>
    <property type="match status" value="2"/>
</dbReference>
<dbReference type="Proteomes" id="UP001198901">
    <property type="component" value="Unassembled WGS sequence"/>
</dbReference>
<feature type="domain" description="Rhodanese" evidence="3">
    <location>
        <begin position="183"/>
        <end position="299"/>
    </location>
</feature>
<dbReference type="PANTHER" id="PTHR43855">
    <property type="entry name" value="THIOSULFATE SULFURTRANSFERASE"/>
    <property type="match status" value="1"/>
</dbReference>
<dbReference type="InterPro" id="IPR036873">
    <property type="entry name" value="Rhodanese-like_dom_sf"/>
</dbReference>
<keyword evidence="1" id="KW-0677">Repeat</keyword>
<dbReference type="CDD" id="cd01449">
    <property type="entry name" value="TST_Repeat_2"/>
    <property type="match status" value="1"/>
</dbReference>
<dbReference type="InterPro" id="IPR001307">
    <property type="entry name" value="Thiosulphate_STrfase_CS"/>
</dbReference>
<evidence type="ECO:0000259" key="3">
    <source>
        <dbReference type="PROSITE" id="PS50206"/>
    </source>
</evidence>
<dbReference type="SMART" id="SM00450">
    <property type="entry name" value="RHOD"/>
    <property type="match status" value="2"/>
</dbReference>
<reference evidence="5" key="1">
    <citation type="submission" date="2023-07" db="EMBL/GenBank/DDBJ databases">
        <authorList>
            <person name="Yue Y."/>
        </authorList>
    </citation>
    <scope>NUCLEOTIDE SEQUENCE [LARGE SCALE GENOMIC DNA]</scope>
    <source>
        <strain evidence="5">D23</strain>
    </source>
</reference>
<proteinExistence type="predicted"/>
<dbReference type="Pfam" id="PF00581">
    <property type="entry name" value="Rhodanese"/>
    <property type="match status" value="2"/>
</dbReference>
<keyword evidence="5" id="KW-1185">Reference proteome</keyword>
<evidence type="ECO:0000256" key="1">
    <source>
        <dbReference type="ARBA" id="ARBA00022737"/>
    </source>
</evidence>
<dbReference type="CDD" id="cd01448">
    <property type="entry name" value="TST_Repeat_1"/>
    <property type="match status" value="1"/>
</dbReference>
<evidence type="ECO:0000313" key="5">
    <source>
        <dbReference type="Proteomes" id="UP001198901"/>
    </source>
</evidence>
<dbReference type="PROSITE" id="PS51257">
    <property type="entry name" value="PROKAR_LIPOPROTEIN"/>
    <property type="match status" value="1"/>
</dbReference>
<dbReference type="Gene3D" id="3.40.250.10">
    <property type="entry name" value="Rhodanese-like domain"/>
    <property type="match status" value="2"/>
</dbReference>
<comment type="caution">
    <text evidence="4">The sequence shown here is derived from an EMBL/GenBank/DDBJ whole genome shotgun (WGS) entry which is preliminary data.</text>
</comment>
<dbReference type="PANTHER" id="PTHR43855:SF1">
    <property type="entry name" value="THIOSULFATE SULFURTRANSFERASE"/>
    <property type="match status" value="1"/>
</dbReference>
<keyword evidence="2" id="KW-0808">Transferase</keyword>
<dbReference type="EMBL" id="JAIUJR010000010">
    <property type="protein sequence ID" value="MCA0133659.1"/>
    <property type="molecule type" value="Genomic_DNA"/>
</dbReference>
<organism evidence="4 5">
    <name type="scientific">Winogradskyella alexanderae</name>
    <dbReference type="NCBI Taxonomy" id="2877123"/>
    <lineage>
        <taxon>Bacteria</taxon>
        <taxon>Pseudomonadati</taxon>
        <taxon>Bacteroidota</taxon>
        <taxon>Flavobacteriia</taxon>
        <taxon>Flavobacteriales</taxon>
        <taxon>Flavobacteriaceae</taxon>
        <taxon>Winogradskyella</taxon>
    </lineage>
</organism>
<dbReference type="SUPFAM" id="SSF52821">
    <property type="entry name" value="Rhodanese/Cell cycle control phosphatase"/>
    <property type="match status" value="2"/>
</dbReference>
<name>A0ABS7XW80_9FLAO</name>
<gene>
    <name evidence="4" type="ORF">LBU54_13770</name>
</gene>
<protein>
    <recommendedName>
        <fullName evidence="2">Sulfurtransferase</fullName>
    </recommendedName>
</protein>